<evidence type="ECO:0000256" key="9">
    <source>
        <dbReference type="ARBA" id="ARBA00049940"/>
    </source>
</evidence>
<feature type="transmembrane region" description="Helical" evidence="10">
    <location>
        <begin position="32"/>
        <end position="53"/>
    </location>
</feature>
<evidence type="ECO:0000256" key="1">
    <source>
        <dbReference type="ARBA" id="ARBA00004651"/>
    </source>
</evidence>
<name>A0A3N2AQB6_9MICO</name>
<comment type="similarity">
    <text evidence="7 10">Belongs to the fluoride channel Fluc/FEX (TC 1.A.43) family.</text>
</comment>
<evidence type="ECO:0000256" key="8">
    <source>
        <dbReference type="ARBA" id="ARBA00035585"/>
    </source>
</evidence>
<gene>
    <name evidence="10" type="primary">fluC</name>
    <name evidence="10" type="synonym">crcB</name>
    <name evidence="11" type="ORF">EDD26_0599</name>
</gene>
<feature type="binding site" evidence="10">
    <location>
        <position position="69"/>
    </location>
    <ligand>
        <name>Na(+)</name>
        <dbReference type="ChEBI" id="CHEBI:29101"/>
        <note>structural</note>
    </ligand>
</feature>
<keyword evidence="10" id="KW-0915">Sodium</keyword>
<keyword evidence="3 10" id="KW-0812">Transmembrane</keyword>
<dbReference type="GO" id="GO:0062054">
    <property type="term" value="F:fluoride channel activity"/>
    <property type="evidence" value="ECO:0007669"/>
    <property type="project" value="UniProtKB-UniRule"/>
</dbReference>
<evidence type="ECO:0000256" key="10">
    <source>
        <dbReference type="HAMAP-Rule" id="MF_00454"/>
    </source>
</evidence>
<keyword evidence="5 10" id="KW-0472">Membrane</keyword>
<dbReference type="AlphaFoldDB" id="A0A3N2AQB6"/>
<keyword evidence="10" id="KW-0406">Ion transport</keyword>
<keyword evidence="2 10" id="KW-1003">Cell membrane</keyword>
<dbReference type="Pfam" id="PF02537">
    <property type="entry name" value="CRCB"/>
    <property type="match status" value="1"/>
</dbReference>
<protein>
    <recommendedName>
        <fullName evidence="10">Fluoride-specific ion channel FluC</fullName>
    </recommendedName>
</protein>
<keyword evidence="10" id="KW-0813">Transport</keyword>
<keyword evidence="10" id="KW-0479">Metal-binding</keyword>
<dbReference type="HAMAP" id="MF_00454">
    <property type="entry name" value="FluC"/>
    <property type="match status" value="1"/>
</dbReference>
<comment type="catalytic activity">
    <reaction evidence="8">
        <text>fluoride(in) = fluoride(out)</text>
        <dbReference type="Rhea" id="RHEA:76159"/>
        <dbReference type="ChEBI" id="CHEBI:17051"/>
    </reaction>
    <physiologicalReaction direction="left-to-right" evidence="8">
        <dbReference type="Rhea" id="RHEA:76160"/>
    </physiologicalReaction>
</comment>
<comment type="activity regulation">
    <text evidence="10">Na(+) is not transported, but it plays an essential structural role and its presence is essential for fluoride channel function.</text>
</comment>
<dbReference type="GO" id="GO:0046872">
    <property type="term" value="F:metal ion binding"/>
    <property type="evidence" value="ECO:0007669"/>
    <property type="project" value="UniProtKB-KW"/>
</dbReference>
<dbReference type="GO" id="GO:0140114">
    <property type="term" value="P:cellular detoxification of fluoride"/>
    <property type="evidence" value="ECO:0007669"/>
    <property type="project" value="UniProtKB-UniRule"/>
</dbReference>
<feature type="transmembrane region" description="Helical" evidence="10">
    <location>
        <begin position="65"/>
        <end position="87"/>
    </location>
</feature>
<proteinExistence type="inferred from homology"/>
<dbReference type="InterPro" id="IPR003691">
    <property type="entry name" value="FluC"/>
</dbReference>
<evidence type="ECO:0000256" key="5">
    <source>
        <dbReference type="ARBA" id="ARBA00023136"/>
    </source>
</evidence>
<dbReference type="GO" id="GO:0005886">
    <property type="term" value="C:plasma membrane"/>
    <property type="evidence" value="ECO:0007669"/>
    <property type="project" value="UniProtKB-SubCell"/>
</dbReference>
<accession>A0A3N2AQB6</accession>
<evidence type="ECO:0000256" key="2">
    <source>
        <dbReference type="ARBA" id="ARBA00022475"/>
    </source>
</evidence>
<dbReference type="EMBL" id="RKHJ01000001">
    <property type="protein sequence ID" value="ROR65234.1"/>
    <property type="molecule type" value="Genomic_DNA"/>
</dbReference>
<dbReference type="Proteomes" id="UP000275456">
    <property type="component" value="Unassembled WGS sequence"/>
</dbReference>
<evidence type="ECO:0000313" key="11">
    <source>
        <dbReference type="EMBL" id="ROR65234.1"/>
    </source>
</evidence>
<evidence type="ECO:0000256" key="4">
    <source>
        <dbReference type="ARBA" id="ARBA00022989"/>
    </source>
</evidence>
<organism evidence="11 12">
    <name type="scientific">Agrococcus jenensis</name>
    <dbReference type="NCBI Taxonomy" id="46353"/>
    <lineage>
        <taxon>Bacteria</taxon>
        <taxon>Bacillati</taxon>
        <taxon>Actinomycetota</taxon>
        <taxon>Actinomycetes</taxon>
        <taxon>Micrococcales</taxon>
        <taxon>Microbacteriaceae</taxon>
        <taxon>Agrococcus</taxon>
    </lineage>
</organism>
<evidence type="ECO:0000313" key="12">
    <source>
        <dbReference type="Proteomes" id="UP000275456"/>
    </source>
</evidence>
<comment type="function">
    <text evidence="9 10">Fluoride-specific ion channel. Important for reducing fluoride concentration in the cell, thus reducing its toxicity.</text>
</comment>
<feature type="binding site" evidence="10">
    <location>
        <position position="72"/>
    </location>
    <ligand>
        <name>Na(+)</name>
        <dbReference type="ChEBI" id="CHEBI:29101"/>
        <note>structural</note>
    </ligand>
</feature>
<dbReference type="RefSeq" id="WP_123696344.1">
    <property type="nucleotide sequence ID" value="NZ_RKHJ01000001.1"/>
</dbReference>
<keyword evidence="6 10" id="KW-0407">Ion channel</keyword>
<comment type="caution">
    <text evidence="11">The sequence shown here is derived from an EMBL/GenBank/DDBJ whole genome shotgun (WGS) entry which is preliminary data.</text>
</comment>
<evidence type="ECO:0000256" key="7">
    <source>
        <dbReference type="ARBA" id="ARBA00035120"/>
    </source>
</evidence>
<evidence type="ECO:0000256" key="6">
    <source>
        <dbReference type="ARBA" id="ARBA00023303"/>
    </source>
</evidence>
<feature type="transmembrane region" description="Helical" evidence="10">
    <location>
        <begin position="93"/>
        <end position="119"/>
    </location>
</feature>
<evidence type="ECO:0000256" key="3">
    <source>
        <dbReference type="ARBA" id="ARBA00022692"/>
    </source>
</evidence>
<reference evidence="11 12" key="1">
    <citation type="submission" date="2018-11" db="EMBL/GenBank/DDBJ databases">
        <title>Sequencing the genomes of 1000 actinobacteria strains.</title>
        <authorList>
            <person name="Klenk H.-P."/>
        </authorList>
    </citation>
    <scope>NUCLEOTIDE SEQUENCE [LARGE SCALE GENOMIC DNA]</scope>
    <source>
        <strain evidence="11 12">DSM 9580</strain>
    </source>
</reference>
<keyword evidence="12" id="KW-1185">Reference proteome</keyword>
<keyword evidence="4 10" id="KW-1133">Transmembrane helix</keyword>
<sequence>MRLARSVLAVAVGGAIGTAARALLEAAIADWWALLVVNAVGCGLLGLAVAALAGAPDWLRHGIGAGLLGGFTTFSAIAVASVSASAAGDGWPALVPALPGIAIAVGMLVACLLAAWAGLALGRRLARGRAA</sequence>
<comment type="subcellular location">
    <subcellularLocation>
        <location evidence="1 10">Cell membrane</location>
        <topology evidence="1 10">Multi-pass membrane protein</topology>
    </subcellularLocation>
</comment>